<dbReference type="Proteomes" id="UP000316621">
    <property type="component" value="Chromosome 3"/>
</dbReference>
<gene>
    <name evidence="3" type="ORF">C5167_015032</name>
</gene>
<feature type="transmembrane region" description="Helical" evidence="2">
    <location>
        <begin position="21"/>
        <end position="42"/>
    </location>
</feature>
<keyword evidence="2" id="KW-0472">Membrane</keyword>
<feature type="region of interest" description="Disordered" evidence="1">
    <location>
        <begin position="58"/>
        <end position="93"/>
    </location>
</feature>
<accession>A0A4Y7J4X2</accession>
<reference evidence="3 4" key="1">
    <citation type="journal article" date="2018" name="Science">
        <title>The opium poppy genome and morphinan production.</title>
        <authorList>
            <person name="Guo L."/>
            <person name="Winzer T."/>
            <person name="Yang X."/>
            <person name="Li Y."/>
            <person name="Ning Z."/>
            <person name="He Z."/>
            <person name="Teodor R."/>
            <person name="Lu Y."/>
            <person name="Bowser T.A."/>
            <person name="Graham I.A."/>
            <person name="Ye K."/>
        </authorList>
    </citation>
    <scope>NUCLEOTIDE SEQUENCE [LARGE SCALE GENOMIC DNA]</scope>
    <source>
        <strain evidence="4">cv. HN1</strain>
        <tissue evidence="3">Leaves</tissue>
    </source>
</reference>
<evidence type="ECO:0000256" key="2">
    <source>
        <dbReference type="SAM" id="Phobius"/>
    </source>
</evidence>
<keyword evidence="4" id="KW-1185">Reference proteome</keyword>
<keyword evidence="2" id="KW-1133">Transmembrane helix</keyword>
<evidence type="ECO:0000313" key="4">
    <source>
        <dbReference type="Proteomes" id="UP000316621"/>
    </source>
</evidence>
<feature type="compositionally biased region" description="Polar residues" evidence="1">
    <location>
        <begin position="74"/>
        <end position="93"/>
    </location>
</feature>
<keyword evidence="2" id="KW-0812">Transmembrane</keyword>
<sequence>MRIKIKRVVREEQAMEEEQARVFLFFLSSSLIQVPILMFLHYNVSKNEKKKLEKLLLKGRENATPTPSAPVSEARTTTSKPSAASFSTLKTST</sequence>
<organism evidence="3 4">
    <name type="scientific">Papaver somniferum</name>
    <name type="common">Opium poppy</name>
    <dbReference type="NCBI Taxonomy" id="3469"/>
    <lineage>
        <taxon>Eukaryota</taxon>
        <taxon>Viridiplantae</taxon>
        <taxon>Streptophyta</taxon>
        <taxon>Embryophyta</taxon>
        <taxon>Tracheophyta</taxon>
        <taxon>Spermatophyta</taxon>
        <taxon>Magnoliopsida</taxon>
        <taxon>Ranunculales</taxon>
        <taxon>Papaveraceae</taxon>
        <taxon>Papaveroideae</taxon>
        <taxon>Papaver</taxon>
    </lineage>
</organism>
<evidence type="ECO:0000313" key="3">
    <source>
        <dbReference type="EMBL" id="RZC56183.1"/>
    </source>
</evidence>
<dbReference type="Gramene" id="RZC56183">
    <property type="protein sequence ID" value="RZC56183"/>
    <property type="gene ID" value="C5167_015032"/>
</dbReference>
<proteinExistence type="predicted"/>
<protein>
    <submittedName>
        <fullName evidence="3">Uncharacterized protein</fullName>
    </submittedName>
</protein>
<dbReference type="EMBL" id="CM010717">
    <property type="protein sequence ID" value="RZC56183.1"/>
    <property type="molecule type" value="Genomic_DNA"/>
</dbReference>
<name>A0A4Y7J4X2_PAPSO</name>
<evidence type="ECO:0000256" key="1">
    <source>
        <dbReference type="SAM" id="MobiDB-lite"/>
    </source>
</evidence>
<dbReference type="AlphaFoldDB" id="A0A4Y7J4X2"/>